<dbReference type="EMBL" id="HBGL01016901">
    <property type="protein sequence ID" value="CAD9311056.1"/>
    <property type="molecule type" value="Transcribed_RNA"/>
</dbReference>
<organism evidence="3">
    <name type="scientific">Sexangularia sp. CB-2014</name>
    <dbReference type="NCBI Taxonomy" id="1486929"/>
    <lineage>
        <taxon>Eukaryota</taxon>
        <taxon>Amoebozoa</taxon>
        <taxon>Tubulinea</taxon>
        <taxon>Elardia</taxon>
        <taxon>Arcellinida</taxon>
        <taxon>Arcellinida incertae sedis</taxon>
        <taxon>Sexangularia</taxon>
    </lineage>
</organism>
<feature type="coiled-coil region" evidence="1">
    <location>
        <begin position="56"/>
        <end position="83"/>
    </location>
</feature>
<protein>
    <submittedName>
        <fullName evidence="3">Uncharacterized protein</fullName>
    </submittedName>
</protein>
<accession>A0A7S1VW10</accession>
<reference evidence="3" key="1">
    <citation type="submission" date="2021-01" db="EMBL/GenBank/DDBJ databases">
        <authorList>
            <person name="Corre E."/>
            <person name="Pelletier E."/>
            <person name="Niang G."/>
            <person name="Scheremetjew M."/>
            <person name="Finn R."/>
            <person name="Kale V."/>
            <person name="Holt S."/>
            <person name="Cochrane G."/>
            <person name="Meng A."/>
            <person name="Brown T."/>
            <person name="Cohen L."/>
        </authorList>
    </citation>
    <scope>NUCLEOTIDE SEQUENCE</scope>
    <source>
        <strain evidence="3">ATCC 50979</strain>
    </source>
</reference>
<proteinExistence type="predicted"/>
<dbReference type="AlphaFoldDB" id="A0A7S1VW10"/>
<gene>
    <name evidence="3" type="ORF">SSP0437_LOCUS13216</name>
</gene>
<evidence type="ECO:0000313" key="3">
    <source>
        <dbReference type="EMBL" id="CAD9311056.1"/>
    </source>
</evidence>
<evidence type="ECO:0000256" key="2">
    <source>
        <dbReference type="SAM" id="MobiDB-lite"/>
    </source>
</evidence>
<name>A0A7S1VW10_9EUKA</name>
<keyword evidence="1" id="KW-0175">Coiled coil</keyword>
<sequence>MSSSESLHVSILSSVSSDPPPSLSHPPIHIPAGSGGDSAPLVILSSPTVSLSTSLLEDVAAENENLEGEVDSLAAMITTLTQQVKQEQEHAARLAGKVDAKPTSVTSWKQAYETQQTKMT</sequence>
<feature type="compositionally biased region" description="Low complexity" evidence="2">
    <location>
        <begin position="1"/>
        <end position="17"/>
    </location>
</feature>
<feature type="region of interest" description="Disordered" evidence="2">
    <location>
        <begin position="1"/>
        <end position="36"/>
    </location>
</feature>
<evidence type="ECO:0000256" key="1">
    <source>
        <dbReference type="SAM" id="Coils"/>
    </source>
</evidence>